<comment type="similarity">
    <text evidence="1">Belongs to the LysR transcriptional regulatory family.</text>
</comment>
<feature type="chain" id="PRO_5004792668" description="HTH lysR-type domain-containing protein" evidence="5">
    <location>
        <begin position="24"/>
        <end position="317"/>
    </location>
</feature>
<keyword evidence="4" id="KW-0804">Transcription</keyword>
<sequence length="317" mass="35709">MIKLQKMKVFQMVVNLGSISAAAAALHLTQPALTRSLKELEASLEVDLIIRGKHGITLTGAGKIFKLRVDQIIRDIDLAINEVREVAKFRSSSISFGFSSSLTYTVLPETIKRFQDFFPKINISLVEGKLTELLPKVRRGEMDFCISIITNELLINDLTFDAFFTMPFYIVARKGHPLEKSSSIKELEGATWCLPSNVFGYQKEVESIIFLDAGEKRILRGDSGEIRLSIIMNTDYLTLAPAAIFKEPLFRENLVRINTKEKIPGALYCVMHNGEFPLSPGAQWLINEFRHSIKVYCDSWESFPSLDSGLEIPQRAT</sequence>
<dbReference type="InterPro" id="IPR036388">
    <property type="entry name" value="WH-like_DNA-bd_sf"/>
</dbReference>
<reference evidence="7 8" key="2">
    <citation type="submission" date="2015-03" db="EMBL/GenBank/DDBJ databases">
        <authorList>
            <person name="Chan K.-G."/>
        </authorList>
    </citation>
    <scope>NUCLEOTIDE SEQUENCE [LARGE SCALE GENOMIC DNA]</scope>
    <source>
        <strain evidence="7 8">RB-25</strain>
    </source>
</reference>
<keyword evidence="5" id="KW-0732">Signal</keyword>
<dbReference type="PANTHER" id="PTHR30126:SF97">
    <property type="entry name" value="HTH-TYPE TRANSCRIPTIONAL REGULATOR ABGR"/>
    <property type="match status" value="1"/>
</dbReference>
<dbReference type="Pfam" id="PF03466">
    <property type="entry name" value="LysR_substrate"/>
    <property type="match status" value="1"/>
</dbReference>
<reference evidence="7 8" key="1">
    <citation type="submission" date="2014-01" db="EMBL/GenBank/DDBJ databases">
        <title>Isolation of Serratia multitudinisentens RB-25 from Ex-Landfill site.</title>
        <authorList>
            <person name="Robson E.H.J."/>
        </authorList>
    </citation>
    <scope>NUCLEOTIDE SEQUENCE [LARGE SCALE GENOMIC DNA]</scope>
    <source>
        <strain evidence="7 8">RB-25</strain>
    </source>
</reference>
<dbReference type="PROSITE" id="PS50931">
    <property type="entry name" value="HTH_LYSR"/>
    <property type="match status" value="1"/>
</dbReference>
<evidence type="ECO:0000256" key="2">
    <source>
        <dbReference type="ARBA" id="ARBA00023015"/>
    </source>
</evidence>
<dbReference type="SUPFAM" id="SSF53850">
    <property type="entry name" value="Periplasmic binding protein-like II"/>
    <property type="match status" value="1"/>
</dbReference>
<evidence type="ECO:0000313" key="8">
    <source>
        <dbReference type="Proteomes" id="UP000019030"/>
    </source>
</evidence>
<gene>
    <name evidence="7" type="ORF">Z042_18730</name>
</gene>
<evidence type="ECO:0000259" key="6">
    <source>
        <dbReference type="PROSITE" id="PS50931"/>
    </source>
</evidence>
<dbReference type="GO" id="GO:0003700">
    <property type="term" value="F:DNA-binding transcription factor activity"/>
    <property type="evidence" value="ECO:0007669"/>
    <property type="project" value="InterPro"/>
</dbReference>
<evidence type="ECO:0000256" key="3">
    <source>
        <dbReference type="ARBA" id="ARBA00023125"/>
    </source>
</evidence>
<dbReference type="GO" id="GO:0000976">
    <property type="term" value="F:transcription cis-regulatory region binding"/>
    <property type="evidence" value="ECO:0007669"/>
    <property type="project" value="TreeGrafter"/>
</dbReference>
<dbReference type="eggNOG" id="COG0583">
    <property type="taxonomic scope" value="Bacteria"/>
</dbReference>
<dbReference type="InterPro" id="IPR036390">
    <property type="entry name" value="WH_DNA-bd_sf"/>
</dbReference>
<dbReference type="Pfam" id="PF00126">
    <property type="entry name" value="HTH_1"/>
    <property type="match status" value="1"/>
</dbReference>
<evidence type="ECO:0000256" key="5">
    <source>
        <dbReference type="SAM" id="SignalP"/>
    </source>
</evidence>
<dbReference type="InterPro" id="IPR005119">
    <property type="entry name" value="LysR_subst-bd"/>
</dbReference>
<keyword evidence="2" id="KW-0805">Transcription regulation</keyword>
<proteinExistence type="inferred from homology"/>
<protein>
    <recommendedName>
        <fullName evidence="6">HTH lysR-type domain-containing protein</fullName>
    </recommendedName>
</protein>
<dbReference type="KEGG" id="sfo:Z042_18730"/>
<keyword evidence="3" id="KW-0238">DNA-binding</keyword>
<dbReference type="EMBL" id="CP007044">
    <property type="protein sequence ID" value="AHG22910.1"/>
    <property type="molecule type" value="Genomic_DNA"/>
</dbReference>
<organism evidence="7 8">
    <name type="scientific">Chania multitudinisentens RB-25</name>
    <dbReference type="NCBI Taxonomy" id="1441930"/>
    <lineage>
        <taxon>Bacteria</taxon>
        <taxon>Pseudomonadati</taxon>
        <taxon>Pseudomonadota</taxon>
        <taxon>Gammaproteobacteria</taxon>
        <taxon>Enterobacterales</taxon>
        <taxon>Yersiniaceae</taxon>
        <taxon>Chania</taxon>
    </lineage>
</organism>
<keyword evidence="8" id="KW-1185">Reference proteome</keyword>
<dbReference type="OrthoDB" id="7010314at2"/>
<dbReference type="RefSeq" id="WP_024913848.1">
    <property type="nucleotide sequence ID" value="NZ_CP007044.2"/>
</dbReference>
<name>W0LLL6_9GAMM</name>
<dbReference type="Proteomes" id="UP000019030">
    <property type="component" value="Chromosome"/>
</dbReference>
<dbReference type="HOGENOM" id="CLU_039613_6_0_6"/>
<evidence type="ECO:0000256" key="1">
    <source>
        <dbReference type="ARBA" id="ARBA00009437"/>
    </source>
</evidence>
<dbReference type="STRING" id="1441930.Z042_18730"/>
<feature type="domain" description="HTH lysR-type" evidence="6">
    <location>
        <begin position="2"/>
        <end position="59"/>
    </location>
</feature>
<dbReference type="AlphaFoldDB" id="W0LLL6"/>
<dbReference type="PATRIC" id="fig|1441930.4.peg.3698"/>
<evidence type="ECO:0000313" key="7">
    <source>
        <dbReference type="EMBL" id="AHG22910.1"/>
    </source>
</evidence>
<dbReference type="Gene3D" id="1.10.10.10">
    <property type="entry name" value="Winged helix-like DNA-binding domain superfamily/Winged helix DNA-binding domain"/>
    <property type="match status" value="1"/>
</dbReference>
<feature type="signal peptide" evidence="5">
    <location>
        <begin position="1"/>
        <end position="23"/>
    </location>
</feature>
<dbReference type="PRINTS" id="PR00039">
    <property type="entry name" value="HTHLYSR"/>
</dbReference>
<evidence type="ECO:0000256" key="4">
    <source>
        <dbReference type="ARBA" id="ARBA00023163"/>
    </source>
</evidence>
<accession>W0LLL6</accession>
<dbReference type="InterPro" id="IPR000847">
    <property type="entry name" value="LysR_HTH_N"/>
</dbReference>
<dbReference type="PANTHER" id="PTHR30126">
    <property type="entry name" value="HTH-TYPE TRANSCRIPTIONAL REGULATOR"/>
    <property type="match status" value="1"/>
</dbReference>
<dbReference type="Gene3D" id="3.40.190.10">
    <property type="entry name" value="Periplasmic binding protein-like II"/>
    <property type="match status" value="2"/>
</dbReference>
<dbReference type="SUPFAM" id="SSF46785">
    <property type="entry name" value="Winged helix' DNA-binding domain"/>
    <property type="match status" value="1"/>
</dbReference>